<sequence length="71" mass="8176">MSRNLMLSATLLLTANAVITSYSTDHKEKANYVPFNWFTSLASQRRREKVRTSREIRCNQTSQNKDKAPTV</sequence>
<dbReference type="AlphaFoldDB" id="A0A370CGF5"/>
<gene>
    <name evidence="3" type="ORF">M747DRAFT_58595</name>
</gene>
<dbReference type="EMBL" id="KZ851900">
    <property type="protein sequence ID" value="RDH25453.1"/>
    <property type="molecule type" value="Genomic_DNA"/>
</dbReference>
<evidence type="ECO:0000256" key="2">
    <source>
        <dbReference type="SAM" id="SignalP"/>
    </source>
</evidence>
<name>A0A370CGF5_ASPNG</name>
<proteinExistence type="predicted"/>
<feature type="signal peptide" evidence="2">
    <location>
        <begin position="1"/>
        <end position="20"/>
    </location>
</feature>
<feature type="chain" id="PRO_5017042036" description="Secreted protein" evidence="2">
    <location>
        <begin position="21"/>
        <end position="71"/>
    </location>
</feature>
<protein>
    <recommendedName>
        <fullName evidence="5">Secreted protein</fullName>
    </recommendedName>
</protein>
<feature type="region of interest" description="Disordered" evidence="1">
    <location>
        <begin position="48"/>
        <end position="71"/>
    </location>
</feature>
<evidence type="ECO:0000313" key="4">
    <source>
        <dbReference type="Proteomes" id="UP000253845"/>
    </source>
</evidence>
<evidence type="ECO:0000313" key="3">
    <source>
        <dbReference type="EMBL" id="RDH25453.1"/>
    </source>
</evidence>
<evidence type="ECO:0008006" key="5">
    <source>
        <dbReference type="Google" id="ProtNLM"/>
    </source>
</evidence>
<organism evidence="3 4">
    <name type="scientific">Aspergillus niger ATCC 13496</name>
    <dbReference type="NCBI Taxonomy" id="1353008"/>
    <lineage>
        <taxon>Eukaryota</taxon>
        <taxon>Fungi</taxon>
        <taxon>Dikarya</taxon>
        <taxon>Ascomycota</taxon>
        <taxon>Pezizomycotina</taxon>
        <taxon>Eurotiomycetes</taxon>
        <taxon>Eurotiomycetidae</taxon>
        <taxon>Eurotiales</taxon>
        <taxon>Aspergillaceae</taxon>
        <taxon>Aspergillus</taxon>
        <taxon>Aspergillus subgen. Circumdati</taxon>
    </lineage>
</organism>
<dbReference type="VEuPathDB" id="FungiDB:M747DRAFT_58595"/>
<accession>A0A370CGF5</accession>
<reference evidence="3 4" key="1">
    <citation type="submission" date="2018-07" db="EMBL/GenBank/DDBJ databases">
        <title>Section-level genome sequencing of Aspergillus section Nigri to investigate inter- and intra-species variation.</title>
        <authorList>
            <consortium name="DOE Joint Genome Institute"/>
            <person name="Vesth T.C."/>
            <person name="Nybo J.L."/>
            <person name="Theobald S."/>
            <person name="Frisvad J.C."/>
            <person name="Larsen T.O."/>
            <person name="Nielsen K.F."/>
            <person name="Hoof J.B."/>
            <person name="Brandl J."/>
            <person name="Salamov A."/>
            <person name="Riley R."/>
            <person name="Gladden J.M."/>
            <person name="Phatale P."/>
            <person name="Nielsen M.T."/>
            <person name="Lyhne E.K."/>
            <person name="Kogle M.E."/>
            <person name="Strasser K."/>
            <person name="McDonnell E."/>
            <person name="Barry K."/>
            <person name="Clum A."/>
            <person name="Chen C."/>
            <person name="Nolan M."/>
            <person name="Sandor L."/>
            <person name="Kuo A."/>
            <person name="Lipzen A."/>
            <person name="Hainaut M."/>
            <person name="Drula E."/>
            <person name="Tsang A."/>
            <person name="Magnuson J.K."/>
            <person name="Henrissat B."/>
            <person name="Wiebenga A."/>
            <person name="Simmons B.A."/>
            <person name="Makela M.R."/>
            <person name="De vries R.P."/>
            <person name="Grigoriev I.V."/>
            <person name="Mortensen U.H."/>
            <person name="Baker S.E."/>
            <person name="Andersen M.R."/>
        </authorList>
    </citation>
    <scope>NUCLEOTIDE SEQUENCE [LARGE SCALE GENOMIC DNA]</scope>
    <source>
        <strain evidence="3 4">ATCC 13496</strain>
    </source>
</reference>
<keyword evidence="2" id="KW-0732">Signal</keyword>
<evidence type="ECO:0000256" key="1">
    <source>
        <dbReference type="SAM" id="MobiDB-lite"/>
    </source>
</evidence>
<dbReference type="Proteomes" id="UP000253845">
    <property type="component" value="Unassembled WGS sequence"/>
</dbReference>